<proteinExistence type="predicted"/>
<reference evidence="2 3" key="1">
    <citation type="journal article" date="2013" name="Curr. Biol.">
        <title>The Genome of the Foraminiferan Reticulomyxa filosa.</title>
        <authorList>
            <person name="Glockner G."/>
            <person name="Hulsmann N."/>
            <person name="Schleicher M."/>
            <person name="Noegel A.A."/>
            <person name="Eichinger L."/>
            <person name="Gallinger C."/>
            <person name="Pawlowski J."/>
            <person name="Sierra R."/>
            <person name="Euteneuer U."/>
            <person name="Pillet L."/>
            <person name="Moustafa A."/>
            <person name="Platzer M."/>
            <person name="Groth M."/>
            <person name="Szafranski K."/>
            <person name="Schliwa M."/>
        </authorList>
    </citation>
    <scope>NUCLEOTIDE SEQUENCE [LARGE SCALE GENOMIC DNA]</scope>
</reference>
<name>X6LGM2_RETFI</name>
<evidence type="ECO:0000256" key="1">
    <source>
        <dbReference type="SAM" id="Phobius"/>
    </source>
</evidence>
<organism evidence="2 3">
    <name type="scientific">Reticulomyxa filosa</name>
    <dbReference type="NCBI Taxonomy" id="46433"/>
    <lineage>
        <taxon>Eukaryota</taxon>
        <taxon>Sar</taxon>
        <taxon>Rhizaria</taxon>
        <taxon>Retaria</taxon>
        <taxon>Foraminifera</taxon>
        <taxon>Monothalamids</taxon>
        <taxon>Reticulomyxidae</taxon>
        <taxon>Reticulomyxa</taxon>
    </lineage>
</organism>
<evidence type="ECO:0000313" key="2">
    <source>
        <dbReference type="EMBL" id="ETO00511.1"/>
    </source>
</evidence>
<evidence type="ECO:0000313" key="3">
    <source>
        <dbReference type="Proteomes" id="UP000023152"/>
    </source>
</evidence>
<comment type="caution">
    <text evidence="2">The sequence shown here is derived from an EMBL/GenBank/DDBJ whole genome shotgun (WGS) entry which is preliminary data.</text>
</comment>
<protein>
    <submittedName>
        <fullName evidence="2">Uncharacterized protein</fullName>
    </submittedName>
</protein>
<dbReference type="Proteomes" id="UP000023152">
    <property type="component" value="Unassembled WGS sequence"/>
</dbReference>
<gene>
    <name evidence="2" type="ORF">RFI_36929</name>
</gene>
<feature type="transmembrane region" description="Helical" evidence="1">
    <location>
        <begin position="101"/>
        <end position="122"/>
    </location>
</feature>
<sequence>MTNVSQFLNHLFSRRNKTVLHFILKLGNVHKIHDDHNNDYNYSEHLALSKKLEDETDEKIFGVLTDFNSSGLKFLHALLVISTMITKINNKHSFDQSVKRFLLFFVLAFAKAIFALLPIKIYKKFKNKIKKVPQNKTIIACLLGNALNINGSKY</sequence>
<keyword evidence="1" id="KW-0472">Membrane</keyword>
<dbReference type="AlphaFoldDB" id="X6LGM2"/>
<keyword evidence="1" id="KW-0812">Transmembrane</keyword>
<accession>X6LGM2</accession>
<keyword evidence="1" id="KW-1133">Transmembrane helix</keyword>
<dbReference type="EMBL" id="ASPP01040829">
    <property type="protein sequence ID" value="ETO00511.1"/>
    <property type="molecule type" value="Genomic_DNA"/>
</dbReference>
<keyword evidence="3" id="KW-1185">Reference proteome</keyword>